<dbReference type="AlphaFoldDB" id="A0A7J5Z4S7"/>
<sequence length="120" mass="12979">MQVDLTCIAEQLSATFNVDAGQCGGKVRLHCGSLSPAHSVSRPDPRPLVKESSLRRAFRQKVSYKDAQTKAGHGILEQAFEVALCLKCLVDICTPAATKLNAMQPHLVDIVSVCNVDQMT</sequence>
<dbReference type="EMBL" id="JAAKFY010000006">
    <property type="protein sequence ID" value="KAF3856814.1"/>
    <property type="molecule type" value="Genomic_DNA"/>
</dbReference>
<evidence type="ECO:0000313" key="2">
    <source>
        <dbReference type="Proteomes" id="UP000518266"/>
    </source>
</evidence>
<accession>A0A7J5Z4S7</accession>
<name>A0A7J5Z4S7_DISMA</name>
<keyword evidence="2" id="KW-1185">Reference proteome</keyword>
<organism evidence="1 2">
    <name type="scientific">Dissostichus mawsoni</name>
    <name type="common">Antarctic cod</name>
    <dbReference type="NCBI Taxonomy" id="36200"/>
    <lineage>
        <taxon>Eukaryota</taxon>
        <taxon>Metazoa</taxon>
        <taxon>Chordata</taxon>
        <taxon>Craniata</taxon>
        <taxon>Vertebrata</taxon>
        <taxon>Euteleostomi</taxon>
        <taxon>Actinopterygii</taxon>
        <taxon>Neopterygii</taxon>
        <taxon>Teleostei</taxon>
        <taxon>Neoteleostei</taxon>
        <taxon>Acanthomorphata</taxon>
        <taxon>Eupercaria</taxon>
        <taxon>Perciformes</taxon>
        <taxon>Notothenioidei</taxon>
        <taxon>Nototheniidae</taxon>
        <taxon>Dissostichus</taxon>
    </lineage>
</organism>
<protein>
    <submittedName>
        <fullName evidence="1">Uncharacterized protein</fullName>
    </submittedName>
</protein>
<dbReference type="Proteomes" id="UP000518266">
    <property type="component" value="Unassembled WGS sequence"/>
</dbReference>
<reference evidence="1 2" key="1">
    <citation type="submission" date="2020-03" db="EMBL/GenBank/DDBJ databases">
        <title>Dissostichus mawsoni Genome sequencing and assembly.</title>
        <authorList>
            <person name="Park H."/>
        </authorList>
    </citation>
    <scope>NUCLEOTIDE SEQUENCE [LARGE SCALE GENOMIC DNA]</scope>
    <source>
        <strain evidence="1">DM0001</strain>
        <tissue evidence="1">Muscle</tissue>
    </source>
</reference>
<evidence type="ECO:0000313" key="1">
    <source>
        <dbReference type="EMBL" id="KAF3856814.1"/>
    </source>
</evidence>
<proteinExistence type="predicted"/>
<comment type="caution">
    <text evidence="1">The sequence shown here is derived from an EMBL/GenBank/DDBJ whole genome shotgun (WGS) entry which is preliminary data.</text>
</comment>
<gene>
    <name evidence="1" type="ORF">F7725_017537</name>
</gene>